<feature type="domain" description="TonB-dependent transporter Oar-like beta-barrel" evidence="8">
    <location>
        <begin position="258"/>
        <end position="1135"/>
    </location>
</feature>
<comment type="subcellular location">
    <subcellularLocation>
        <location evidence="1">Cell outer membrane</location>
        <topology evidence="1">Multi-pass membrane protein</topology>
    </subcellularLocation>
</comment>
<evidence type="ECO:0000313" key="9">
    <source>
        <dbReference type="EMBL" id="AMY09371.1"/>
    </source>
</evidence>
<keyword evidence="4" id="KW-0812">Transmembrane</keyword>
<keyword evidence="3" id="KW-1134">Transmembrane beta strand</keyword>
<evidence type="ECO:0000256" key="7">
    <source>
        <dbReference type="SAM" id="MobiDB-lite"/>
    </source>
</evidence>
<accession>A0A143PLJ8</accession>
<evidence type="ECO:0000256" key="1">
    <source>
        <dbReference type="ARBA" id="ARBA00004571"/>
    </source>
</evidence>
<dbReference type="SUPFAM" id="SSF56935">
    <property type="entry name" value="Porins"/>
    <property type="match status" value="1"/>
</dbReference>
<dbReference type="Pfam" id="PF13620">
    <property type="entry name" value="CarboxypepD_reg"/>
    <property type="match status" value="1"/>
</dbReference>
<dbReference type="InterPro" id="IPR036942">
    <property type="entry name" value="Beta-barrel_TonB_sf"/>
</dbReference>
<evidence type="ECO:0000256" key="6">
    <source>
        <dbReference type="ARBA" id="ARBA00023237"/>
    </source>
</evidence>
<dbReference type="AlphaFoldDB" id="A0A143PLJ8"/>
<dbReference type="PANTHER" id="PTHR30069:SF46">
    <property type="entry name" value="OAR PROTEIN"/>
    <property type="match status" value="1"/>
</dbReference>
<dbReference type="Gene3D" id="2.40.170.20">
    <property type="entry name" value="TonB-dependent receptor, beta-barrel domain"/>
    <property type="match status" value="1"/>
</dbReference>
<evidence type="ECO:0000256" key="2">
    <source>
        <dbReference type="ARBA" id="ARBA00022448"/>
    </source>
</evidence>
<keyword evidence="5" id="KW-0472">Membrane</keyword>
<keyword evidence="2" id="KW-0813">Transport</keyword>
<dbReference type="PANTHER" id="PTHR30069">
    <property type="entry name" value="TONB-DEPENDENT OUTER MEMBRANE RECEPTOR"/>
    <property type="match status" value="1"/>
</dbReference>
<gene>
    <name evidence="9" type="ORF">LuPra_02586</name>
</gene>
<protein>
    <submittedName>
        <fullName evidence="9">Outer membrane receptor for ferrienterochelin and colicins</fullName>
    </submittedName>
</protein>
<dbReference type="STRING" id="1855912.LuPra_02586"/>
<dbReference type="RefSeq" id="WP_162271371.1">
    <property type="nucleotide sequence ID" value="NZ_CP015136.1"/>
</dbReference>
<dbReference type="Pfam" id="PF25183">
    <property type="entry name" value="OMP_b-brl_4"/>
    <property type="match status" value="1"/>
</dbReference>
<dbReference type="GO" id="GO:0009279">
    <property type="term" value="C:cell outer membrane"/>
    <property type="evidence" value="ECO:0007669"/>
    <property type="project" value="UniProtKB-SubCell"/>
</dbReference>
<organism evidence="9 10">
    <name type="scientific">Luteitalea pratensis</name>
    <dbReference type="NCBI Taxonomy" id="1855912"/>
    <lineage>
        <taxon>Bacteria</taxon>
        <taxon>Pseudomonadati</taxon>
        <taxon>Acidobacteriota</taxon>
        <taxon>Vicinamibacteria</taxon>
        <taxon>Vicinamibacterales</taxon>
        <taxon>Vicinamibacteraceae</taxon>
        <taxon>Luteitalea</taxon>
    </lineage>
</organism>
<feature type="region of interest" description="Disordered" evidence="7">
    <location>
        <begin position="1009"/>
        <end position="1032"/>
    </location>
</feature>
<name>A0A143PLJ8_LUTPR</name>
<evidence type="ECO:0000256" key="5">
    <source>
        <dbReference type="ARBA" id="ARBA00023136"/>
    </source>
</evidence>
<keyword evidence="6" id="KW-0998">Cell outer membrane</keyword>
<dbReference type="SUPFAM" id="SSF49464">
    <property type="entry name" value="Carboxypeptidase regulatory domain-like"/>
    <property type="match status" value="1"/>
</dbReference>
<dbReference type="Proteomes" id="UP000076079">
    <property type="component" value="Chromosome"/>
</dbReference>
<evidence type="ECO:0000256" key="4">
    <source>
        <dbReference type="ARBA" id="ARBA00022692"/>
    </source>
</evidence>
<keyword evidence="10" id="KW-1185">Reference proteome</keyword>
<reference evidence="9 10" key="1">
    <citation type="journal article" date="2016" name="Genome Announc.">
        <title>First Complete Genome Sequence of a Subdivision 6 Acidobacterium Strain.</title>
        <authorList>
            <person name="Huang S."/>
            <person name="Vieira S."/>
            <person name="Bunk B."/>
            <person name="Riedel T."/>
            <person name="Sproer C."/>
            <person name="Overmann J."/>
        </authorList>
    </citation>
    <scope>NUCLEOTIDE SEQUENCE [LARGE SCALE GENOMIC DNA]</scope>
    <source>
        <strain evidence="10">DSM 100886 HEG_-6_39</strain>
    </source>
</reference>
<dbReference type="Gene3D" id="2.60.40.1120">
    <property type="entry name" value="Carboxypeptidase-like, regulatory domain"/>
    <property type="match status" value="1"/>
</dbReference>
<keyword evidence="9" id="KW-0675">Receptor</keyword>
<proteinExistence type="predicted"/>
<dbReference type="InterPro" id="IPR039426">
    <property type="entry name" value="TonB-dep_rcpt-like"/>
</dbReference>
<dbReference type="EMBL" id="CP015136">
    <property type="protein sequence ID" value="AMY09371.1"/>
    <property type="molecule type" value="Genomic_DNA"/>
</dbReference>
<evidence type="ECO:0000259" key="8">
    <source>
        <dbReference type="Pfam" id="PF25183"/>
    </source>
</evidence>
<evidence type="ECO:0000256" key="3">
    <source>
        <dbReference type="ARBA" id="ARBA00022452"/>
    </source>
</evidence>
<sequence length="1142" mass="123430">MRRLAMAGRGVSAPSCAALLVFLVALGAPFLSPPALGQAVYGSIAGTVTDNSGAVLPGVAVTITSVQRKTVDTVVTDENGRYTRERLLPGAYEVRAELQGFKLAVVPEVTVAVDTQTPVNFTMEVGQVAEEVTVTGGSPLLKTDRADVSTRFEQRQLTELPVLDRNATKFLLLTPGTQQLGWQHAASENPQGSVQIQVNGQHFSGTGYQLDGTENRDPILGIIVINPTLESLGEMKVTSQNYDAEFGQATAGVVSMQTKSGSNSFRGSAFEFYQDDAFQSRNPFTQFQADPVTGKFIPDTTKHQYGGSIGGPIQTNRFFFFTDYQAQRDTQGGSRLLTVPTEAARRGDLSAYETAIFDPQTGTPGAVDGRQPFAGAQIPAARLSPQAQKILDLIPLPNTPGRENGTRDNYIGSGSETFRGHAFNVRVDGRLTDSLNTFGRYSLGDYIRDGPTAFGTGGGQEIGSLGGVSDVRNHSLAYGIDYAASSTLLADFRFGFFRYNVAVLPFDYGTTPAADAGIPNLNLDSTFTSGLPAGFVEGSRGAFNFGSGLGVNRCNCPLDQDEKQMQLVGNVTKMLGSHTFKVGADVRRAYNLRVPSDRHRSGELTFSGNRTSGPTGGGLGLATFLLGDVTRFTRYVSPSTDARERQWRQFYYAQDTWRPRPKLTVNYGLRLDVIHPQTVNEPGNGGWLDLDTGEILVGGVGGIGLNGDVRNRLNWAPRLGAAYQVDERTVLRAGYGRSYDIGVFGSLFGHSVTQNLPVLSVQELNAPSNFDSVFSLAQGPSAPVFPEVPASGRFALPNGVFSRALPEQQRPPAVDAFNVTLQRQLTSVMSAEVAYVGNRGQRVFAGDGPAVNANEATLDGYLAGVPVDQRRPFFLGLTTPVENLGGPFRWTQGIDYFCNCANNWYDSLQTKLERRFSNGYGYRVSYTWQSARGEGGQYFFFDRSLNRGVQDWNRTHNLVVSLVAEVPYGRDKRWGSTASPVVDAILGGWQFNMNSTFLSGLPFNVGYNDSGQDRDTGPGRPDLIGDPDGPETRSEWFNAAPIGASDSAFGRPAKGTFGSLERNALRGPHFWQTDASLFKNLHFGPTNVLQLRIESMNVFNQVNLGLPDSTVGVPGNLNPNAGRINSTAGPQRALQLAARFSF</sequence>
<reference evidence="10" key="2">
    <citation type="submission" date="2016-04" db="EMBL/GenBank/DDBJ databases">
        <title>First Complete Genome Sequence of a Subdivision 6 Acidobacterium.</title>
        <authorList>
            <person name="Huang S."/>
            <person name="Vieira S."/>
            <person name="Bunk B."/>
            <person name="Riedel T."/>
            <person name="Sproeer C."/>
            <person name="Overmann J."/>
        </authorList>
    </citation>
    <scope>NUCLEOTIDE SEQUENCE [LARGE SCALE GENOMIC DNA]</scope>
    <source>
        <strain evidence="10">DSM 100886 HEG_-6_39</strain>
    </source>
</reference>
<dbReference type="GO" id="GO:0044718">
    <property type="term" value="P:siderophore transmembrane transport"/>
    <property type="evidence" value="ECO:0007669"/>
    <property type="project" value="TreeGrafter"/>
</dbReference>
<evidence type="ECO:0000313" key="10">
    <source>
        <dbReference type="Proteomes" id="UP000076079"/>
    </source>
</evidence>
<dbReference type="InterPro" id="IPR008969">
    <property type="entry name" value="CarboxyPept-like_regulatory"/>
</dbReference>
<dbReference type="InterPro" id="IPR057601">
    <property type="entry name" value="Oar-like_b-barrel"/>
</dbReference>
<dbReference type="KEGG" id="abac:LuPra_02586"/>
<dbReference type="GO" id="GO:0015344">
    <property type="term" value="F:siderophore uptake transmembrane transporter activity"/>
    <property type="evidence" value="ECO:0007669"/>
    <property type="project" value="TreeGrafter"/>
</dbReference>